<keyword evidence="7 8" id="KW-0961">Cell wall biogenesis/degradation</keyword>
<evidence type="ECO:0000256" key="1">
    <source>
        <dbReference type="ARBA" id="ARBA00004752"/>
    </source>
</evidence>
<evidence type="ECO:0000256" key="8">
    <source>
        <dbReference type="HAMAP-Rule" id="MF_00208"/>
    </source>
</evidence>
<dbReference type="Gene3D" id="3.90.190.20">
    <property type="entry name" value="Mur ligase, C-terminal domain"/>
    <property type="match status" value="1"/>
</dbReference>
<dbReference type="NCBIfam" id="NF001124">
    <property type="entry name" value="PRK00139.1-2"/>
    <property type="match status" value="1"/>
</dbReference>
<dbReference type="InterPro" id="IPR005761">
    <property type="entry name" value="UDP-N-AcMur-Glu-dNH2Pim_ligase"/>
</dbReference>
<dbReference type="EMBL" id="DVFJ01000028">
    <property type="protein sequence ID" value="HIQ72086.1"/>
    <property type="molecule type" value="Genomic_DNA"/>
</dbReference>
<protein>
    <recommendedName>
        <fullName evidence="8">UDP-N-acetylmuramoyl-L-alanyl-D-glutamate--2,6-diaminopimelate ligase</fullName>
        <ecNumber evidence="8">6.3.2.13</ecNumber>
    </recommendedName>
    <alternativeName>
        <fullName evidence="8">Meso-A2pm-adding enzyme</fullName>
    </alternativeName>
    <alternativeName>
        <fullName evidence="8">Meso-diaminopimelate-adding enzyme</fullName>
    </alternativeName>
    <alternativeName>
        <fullName evidence="8">UDP-MurNAc-L-Ala-D-Glu:meso-diaminopimelate ligase</fullName>
    </alternativeName>
    <alternativeName>
        <fullName evidence="8">UDP-MurNAc-tripeptide synthetase</fullName>
    </alternativeName>
    <alternativeName>
        <fullName evidence="8">UDP-N-acetylmuramyl-tripeptide synthetase</fullName>
    </alternativeName>
</protein>
<dbReference type="GO" id="GO:0008765">
    <property type="term" value="F:UDP-N-acetylmuramoylalanyl-D-glutamate-2,6-diaminopimelate ligase activity"/>
    <property type="evidence" value="ECO:0007669"/>
    <property type="project" value="UniProtKB-UniRule"/>
</dbReference>
<dbReference type="InterPro" id="IPR013221">
    <property type="entry name" value="Mur_ligase_cen"/>
</dbReference>
<dbReference type="InterPro" id="IPR035911">
    <property type="entry name" value="MurE/MurF_N"/>
</dbReference>
<feature type="domain" description="Mur ligase N-terminal catalytic" evidence="10">
    <location>
        <begin position="24"/>
        <end position="96"/>
    </location>
</feature>
<sequence length="485" mass="53735">MYLKDLLIDVPEVLELRGDGQTQIESLSADSRKQTQAGLFFCFRGANFDAHDFAAQAAENGSVALVVERWLPDVRAAQVLVSDARAAMARIASAFYGHPQRRMRMVGVTGTKGKTTTTYLLKSICEQAGMKCGLIGTTGNMIGARMLDSKLTTPDPIELYDTLRTMADEGVQVVCMEVSAHALALRKLVGMSFEAAAYTNLSLDHLDFFGTMEHYRDAKRRLFADGLCQNAAFNADEETTPEVCADLNLPCMTFGISQNADLYARDIEISENGVFFTLNLRGLHSADIHLRMTGMFNVYNALAATALAMILGIDLDTIKRGLEAVRSVPGRIEMLELDTPYRMILDYSHSPDALDNILRTVRTFTRGRLIALFGCGGDRDRQKRPVMGRISGQLADLSILTSDNPRREDPMQILTAIEDGIRETDGKYVIIENRREAIRYAMQVAQEGDVIVLCGKGHETYQDIGGVKYPFDEKCVVRELLAEQE</sequence>
<dbReference type="GO" id="GO:0005737">
    <property type="term" value="C:cytoplasm"/>
    <property type="evidence" value="ECO:0007669"/>
    <property type="project" value="UniProtKB-SubCell"/>
</dbReference>
<dbReference type="SUPFAM" id="SSF63418">
    <property type="entry name" value="MurE/MurF N-terminal domain"/>
    <property type="match status" value="1"/>
</dbReference>
<feature type="binding site" evidence="8">
    <location>
        <position position="455"/>
    </location>
    <ligand>
        <name>meso-2,6-diaminopimelate</name>
        <dbReference type="ChEBI" id="CHEBI:57791"/>
    </ligand>
</feature>
<feature type="binding site" evidence="8">
    <location>
        <position position="379"/>
    </location>
    <ligand>
        <name>meso-2,6-diaminopimelate</name>
        <dbReference type="ChEBI" id="CHEBI:57791"/>
    </ligand>
</feature>
<name>A0A9D0ZA90_9FIRM</name>
<feature type="binding site" evidence="8">
    <location>
        <position position="459"/>
    </location>
    <ligand>
        <name>meso-2,6-diaminopimelate</name>
        <dbReference type="ChEBI" id="CHEBI:57791"/>
    </ligand>
</feature>
<dbReference type="GO" id="GO:0000287">
    <property type="term" value="F:magnesium ion binding"/>
    <property type="evidence" value="ECO:0007669"/>
    <property type="project" value="UniProtKB-UniRule"/>
</dbReference>
<evidence type="ECO:0000256" key="9">
    <source>
        <dbReference type="RuleBase" id="RU004135"/>
    </source>
</evidence>
<comment type="pathway">
    <text evidence="1 8 9">Cell wall biogenesis; peptidoglycan biosynthesis.</text>
</comment>
<organism evidence="13 14">
    <name type="scientific">Candidatus Onthenecus intestinigallinarum</name>
    <dbReference type="NCBI Taxonomy" id="2840875"/>
    <lineage>
        <taxon>Bacteria</taxon>
        <taxon>Bacillati</taxon>
        <taxon>Bacillota</taxon>
        <taxon>Clostridia</taxon>
        <taxon>Eubacteriales</taxon>
        <taxon>Candidatus Onthenecus</taxon>
    </lineage>
</organism>
<evidence type="ECO:0000256" key="7">
    <source>
        <dbReference type="ARBA" id="ARBA00023316"/>
    </source>
</evidence>
<comment type="cofactor">
    <cofactor evidence="8">
        <name>Mg(2+)</name>
        <dbReference type="ChEBI" id="CHEBI:18420"/>
    </cofactor>
</comment>
<evidence type="ECO:0000256" key="5">
    <source>
        <dbReference type="ARBA" id="ARBA00022984"/>
    </source>
</evidence>
<evidence type="ECO:0000313" key="13">
    <source>
        <dbReference type="EMBL" id="HIQ72086.1"/>
    </source>
</evidence>
<reference evidence="13" key="1">
    <citation type="submission" date="2020-10" db="EMBL/GenBank/DDBJ databases">
        <authorList>
            <person name="Gilroy R."/>
        </authorList>
    </citation>
    <scope>NUCLEOTIDE SEQUENCE</scope>
    <source>
        <strain evidence="13">ChiSxjej2B14-6234</strain>
    </source>
</reference>
<comment type="function">
    <text evidence="8">Catalyzes the addition of meso-diaminopimelic acid to the nucleotide precursor UDP-N-acetylmuramoyl-L-alanyl-D-glutamate (UMAG) in the biosynthesis of bacterial cell-wall peptidoglycan.</text>
</comment>
<feature type="domain" description="Mur ligase C-terminal" evidence="11">
    <location>
        <begin position="330"/>
        <end position="457"/>
    </location>
</feature>
<proteinExistence type="inferred from homology"/>
<comment type="caution">
    <text evidence="13">The sequence shown here is derived from an EMBL/GenBank/DDBJ whole genome shotgun (WGS) entry which is preliminary data.</text>
</comment>
<evidence type="ECO:0000256" key="3">
    <source>
        <dbReference type="ARBA" id="ARBA00022618"/>
    </source>
</evidence>
<keyword evidence="8 13" id="KW-0436">Ligase</keyword>
<dbReference type="Pfam" id="PF01225">
    <property type="entry name" value="Mur_ligase"/>
    <property type="match status" value="1"/>
</dbReference>
<feature type="binding site" evidence="8">
    <location>
        <begin position="152"/>
        <end position="153"/>
    </location>
    <ligand>
        <name>UDP-N-acetyl-alpha-D-muramoyl-L-alanyl-D-glutamate</name>
        <dbReference type="ChEBI" id="CHEBI:83900"/>
    </ligand>
</feature>
<dbReference type="Proteomes" id="UP000886887">
    <property type="component" value="Unassembled WGS sequence"/>
</dbReference>
<comment type="catalytic activity">
    <reaction evidence="8">
        <text>UDP-N-acetyl-alpha-D-muramoyl-L-alanyl-D-glutamate + meso-2,6-diaminopimelate + ATP = UDP-N-acetyl-alpha-D-muramoyl-L-alanyl-gamma-D-glutamyl-meso-2,6-diaminopimelate + ADP + phosphate + H(+)</text>
        <dbReference type="Rhea" id="RHEA:23676"/>
        <dbReference type="ChEBI" id="CHEBI:15378"/>
        <dbReference type="ChEBI" id="CHEBI:30616"/>
        <dbReference type="ChEBI" id="CHEBI:43474"/>
        <dbReference type="ChEBI" id="CHEBI:57791"/>
        <dbReference type="ChEBI" id="CHEBI:83900"/>
        <dbReference type="ChEBI" id="CHEBI:83905"/>
        <dbReference type="ChEBI" id="CHEBI:456216"/>
        <dbReference type="EC" id="6.3.2.13"/>
    </reaction>
</comment>
<dbReference type="SUPFAM" id="SSF53623">
    <property type="entry name" value="MurD-like peptide ligases, catalytic domain"/>
    <property type="match status" value="1"/>
</dbReference>
<dbReference type="NCBIfam" id="TIGR01085">
    <property type="entry name" value="murE"/>
    <property type="match status" value="1"/>
</dbReference>
<evidence type="ECO:0000256" key="4">
    <source>
        <dbReference type="ARBA" id="ARBA00022960"/>
    </source>
</evidence>
<dbReference type="SUPFAM" id="SSF53244">
    <property type="entry name" value="MurD-like peptide ligases, peptide-binding domain"/>
    <property type="match status" value="1"/>
</dbReference>
<feature type="domain" description="Mur ligase central" evidence="12">
    <location>
        <begin position="108"/>
        <end position="308"/>
    </location>
</feature>
<dbReference type="PANTHER" id="PTHR23135">
    <property type="entry name" value="MUR LIGASE FAMILY MEMBER"/>
    <property type="match status" value="1"/>
</dbReference>
<evidence type="ECO:0000256" key="2">
    <source>
        <dbReference type="ARBA" id="ARBA00005898"/>
    </source>
</evidence>
<dbReference type="InterPro" id="IPR036615">
    <property type="entry name" value="Mur_ligase_C_dom_sf"/>
</dbReference>
<dbReference type="Gene3D" id="3.40.1190.10">
    <property type="entry name" value="Mur-like, catalytic domain"/>
    <property type="match status" value="1"/>
</dbReference>
<keyword evidence="8" id="KW-0547">Nucleotide-binding</keyword>
<dbReference type="InterPro" id="IPR036565">
    <property type="entry name" value="Mur-like_cat_sf"/>
</dbReference>
<dbReference type="HAMAP" id="MF_00208">
    <property type="entry name" value="MurE"/>
    <property type="match status" value="1"/>
</dbReference>
<gene>
    <name evidence="8" type="primary">murE</name>
    <name evidence="13" type="ORF">IAB73_07775</name>
</gene>
<feature type="binding site" evidence="8">
    <location>
        <begin position="403"/>
        <end position="406"/>
    </location>
    <ligand>
        <name>meso-2,6-diaminopimelate</name>
        <dbReference type="ChEBI" id="CHEBI:57791"/>
    </ligand>
</feature>
<dbReference type="Gene3D" id="3.40.1390.10">
    <property type="entry name" value="MurE/MurF, N-terminal domain"/>
    <property type="match status" value="1"/>
</dbReference>
<dbReference type="GO" id="GO:0009252">
    <property type="term" value="P:peptidoglycan biosynthetic process"/>
    <property type="evidence" value="ECO:0007669"/>
    <property type="project" value="UniProtKB-UniRule"/>
</dbReference>
<keyword evidence="5 8" id="KW-0573">Peptidoglycan synthesis</keyword>
<comment type="similarity">
    <text evidence="2 8">Belongs to the MurCDEF family. MurE subfamily.</text>
</comment>
<dbReference type="InterPro" id="IPR000713">
    <property type="entry name" value="Mur_ligase_N"/>
</dbReference>
<evidence type="ECO:0000259" key="11">
    <source>
        <dbReference type="Pfam" id="PF02875"/>
    </source>
</evidence>
<dbReference type="PANTHER" id="PTHR23135:SF4">
    <property type="entry name" value="UDP-N-ACETYLMURAMOYL-L-ALANYL-D-GLUTAMATE--2,6-DIAMINOPIMELATE LIGASE MURE HOMOLOG, CHLOROPLASTIC"/>
    <property type="match status" value="1"/>
</dbReference>
<keyword evidence="8" id="KW-0963">Cytoplasm</keyword>
<comment type="subcellular location">
    <subcellularLocation>
        <location evidence="8 9">Cytoplasm</location>
    </subcellularLocation>
</comment>
<dbReference type="Pfam" id="PF08245">
    <property type="entry name" value="Mur_ligase_M"/>
    <property type="match status" value="1"/>
</dbReference>
<evidence type="ECO:0000256" key="6">
    <source>
        <dbReference type="ARBA" id="ARBA00023306"/>
    </source>
</evidence>
<keyword evidence="3 8" id="KW-0132">Cell division</keyword>
<dbReference type="NCBIfam" id="NF001126">
    <property type="entry name" value="PRK00139.1-4"/>
    <property type="match status" value="1"/>
</dbReference>
<dbReference type="GO" id="GO:0005524">
    <property type="term" value="F:ATP binding"/>
    <property type="evidence" value="ECO:0007669"/>
    <property type="project" value="UniProtKB-UniRule"/>
</dbReference>
<dbReference type="AlphaFoldDB" id="A0A9D0ZA90"/>
<feature type="modified residue" description="N6-carboxylysine" evidence="8">
    <location>
        <position position="219"/>
    </location>
</feature>
<feature type="binding site" evidence="8">
    <location>
        <position position="179"/>
    </location>
    <ligand>
        <name>UDP-N-acetyl-alpha-D-muramoyl-L-alanyl-D-glutamate</name>
        <dbReference type="ChEBI" id="CHEBI:83900"/>
    </ligand>
</feature>
<feature type="binding site" evidence="8">
    <location>
        <position position="31"/>
    </location>
    <ligand>
        <name>UDP-N-acetyl-alpha-D-muramoyl-L-alanyl-D-glutamate</name>
        <dbReference type="ChEBI" id="CHEBI:83900"/>
    </ligand>
</feature>
<feature type="short sequence motif" description="Meso-diaminopimelate recognition motif" evidence="8">
    <location>
        <begin position="403"/>
        <end position="406"/>
    </location>
</feature>
<keyword evidence="8" id="KW-0067">ATP-binding</keyword>
<evidence type="ECO:0000313" key="14">
    <source>
        <dbReference type="Proteomes" id="UP000886887"/>
    </source>
</evidence>
<comment type="PTM">
    <text evidence="8">Carboxylation is probably crucial for Mg(2+) binding and, consequently, for the gamma-phosphate positioning of ATP.</text>
</comment>
<dbReference type="EC" id="6.3.2.13" evidence="8"/>
<comment type="caution">
    <text evidence="8">Lacks conserved residue(s) required for the propagation of feature annotation.</text>
</comment>
<feature type="binding site" evidence="8">
    <location>
        <begin position="110"/>
        <end position="116"/>
    </location>
    <ligand>
        <name>ATP</name>
        <dbReference type="ChEBI" id="CHEBI:30616"/>
    </ligand>
</feature>
<evidence type="ECO:0000259" key="10">
    <source>
        <dbReference type="Pfam" id="PF01225"/>
    </source>
</evidence>
<dbReference type="GO" id="GO:0008360">
    <property type="term" value="P:regulation of cell shape"/>
    <property type="evidence" value="ECO:0007669"/>
    <property type="project" value="UniProtKB-KW"/>
</dbReference>
<accession>A0A9D0ZA90</accession>
<reference evidence="13" key="2">
    <citation type="journal article" date="2021" name="PeerJ">
        <title>Extensive microbial diversity within the chicken gut microbiome revealed by metagenomics and culture.</title>
        <authorList>
            <person name="Gilroy R."/>
            <person name="Ravi A."/>
            <person name="Getino M."/>
            <person name="Pursley I."/>
            <person name="Horton D.L."/>
            <person name="Alikhan N.F."/>
            <person name="Baker D."/>
            <person name="Gharbi K."/>
            <person name="Hall N."/>
            <person name="Watson M."/>
            <person name="Adriaenssens E.M."/>
            <person name="Foster-Nyarko E."/>
            <person name="Jarju S."/>
            <person name="Secka A."/>
            <person name="Antonio M."/>
            <person name="Oren A."/>
            <person name="Chaudhuri R.R."/>
            <person name="La Ragione R."/>
            <person name="Hildebrand F."/>
            <person name="Pallen M.J."/>
        </authorList>
    </citation>
    <scope>NUCLEOTIDE SEQUENCE</scope>
    <source>
        <strain evidence="13">ChiSxjej2B14-6234</strain>
    </source>
</reference>
<dbReference type="InterPro" id="IPR004101">
    <property type="entry name" value="Mur_ligase_C"/>
</dbReference>
<dbReference type="GO" id="GO:0051301">
    <property type="term" value="P:cell division"/>
    <property type="evidence" value="ECO:0007669"/>
    <property type="project" value="UniProtKB-KW"/>
</dbReference>
<dbReference type="Pfam" id="PF02875">
    <property type="entry name" value="Mur_ligase_C"/>
    <property type="match status" value="1"/>
</dbReference>
<dbReference type="GO" id="GO:0071555">
    <property type="term" value="P:cell wall organization"/>
    <property type="evidence" value="ECO:0007669"/>
    <property type="project" value="UniProtKB-KW"/>
</dbReference>
<keyword evidence="6 8" id="KW-0131">Cell cycle</keyword>
<keyword evidence="4 8" id="KW-0133">Cell shape</keyword>
<keyword evidence="8" id="KW-0460">Magnesium</keyword>
<evidence type="ECO:0000259" key="12">
    <source>
        <dbReference type="Pfam" id="PF08245"/>
    </source>
</evidence>